<keyword evidence="4" id="KW-0560">Oxidoreductase</keyword>
<dbReference type="InterPro" id="IPR016167">
    <property type="entry name" value="FAD-bd_PCMH_sub1"/>
</dbReference>
<dbReference type="InterPro" id="IPR006094">
    <property type="entry name" value="Oxid_FAD_bind_N"/>
</dbReference>
<evidence type="ECO:0000256" key="4">
    <source>
        <dbReference type="ARBA" id="ARBA00023002"/>
    </source>
</evidence>
<dbReference type="Gene3D" id="3.30.465.10">
    <property type="match status" value="1"/>
</dbReference>
<dbReference type="SUPFAM" id="SSF56176">
    <property type="entry name" value="FAD-binding/transporter-associated domain-like"/>
    <property type="match status" value="1"/>
</dbReference>
<dbReference type="InterPro" id="IPR016171">
    <property type="entry name" value="Vanillyl_alc_oxidase_C-sub2"/>
</dbReference>
<feature type="domain" description="FAD-binding PCMH-type" evidence="5">
    <location>
        <begin position="53"/>
        <end position="240"/>
    </location>
</feature>
<dbReference type="SUPFAM" id="SSF55103">
    <property type="entry name" value="FAD-linked oxidases, C-terminal domain"/>
    <property type="match status" value="1"/>
</dbReference>
<dbReference type="InterPro" id="IPR016166">
    <property type="entry name" value="FAD-bd_PCMH"/>
</dbReference>
<dbReference type="PANTHER" id="PTHR11748">
    <property type="entry name" value="D-LACTATE DEHYDROGENASE"/>
    <property type="match status" value="1"/>
</dbReference>
<dbReference type="PANTHER" id="PTHR11748:SF114">
    <property type="entry name" value="ARYL-ALCOHOL OXIDASE VANILLYL-ALCOHOL OXIDASE (AFU_ORTHOLOGUE AFUA_3G09500)-RELATED"/>
    <property type="match status" value="1"/>
</dbReference>
<dbReference type="InterPro" id="IPR016164">
    <property type="entry name" value="FAD-linked_Oxase-like_C"/>
</dbReference>
<keyword evidence="3" id="KW-0274">FAD</keyword>
<organism evidence="6 7">
    <name type="scientific">Massilia agrisoli</name>
    <dbReference type="NCBI Taxonomy" id="2892444"/>
    <lineage>
        <taxon>Bacteria</taxon>
        <taxon>Pseudomonadati</taxon>
        <taxon>Pseudomonadota</taxon>
        <taxon>Betaproteobacteria</taxon>
        <taxon>Burkholderiales</taxon>
        <taxon>Oxalobacteraceae</taxon>
        <taxon>Telluria group</taxon>
        <taxon>Massilia</taxon>
    </lineage>
</organism>
<evidence type="ECO:0000313" key="6">
    <source>
        <dbReference type="EMBL" id="MCC6070848.1"/>
    </source>
</evidence>
<reference evidence="6 7" key="1">
    <citation type="submission" date="2021-11" db="EMBL/GenBank/DDBJ databases">
        <authorList>
            <person name="Huq M.A."/>
        </authorList>
    </citation>
    <scope>NUCLEOTIDE SEQUENCE [LARGE SCALE GENOMIC DNA]</scope>
    <source>
        <strain evidence="6 7">MAHUQ-52</strain>
    </source>
</reference>
<evidence type="ECO:0000259" key="5">
    <source>
        <dbReference type="PROSITE" id="PS51387"/>
    </source>
</evidence>
<keyword evidence="7" id="KW-1185">Reference proteome</keyword>
<dbReference type="InterPro" id="IPR016170">
    <property type="entry name" value="Cytok_DH_C_sf"/>
</dbReference>
<dbReference type="EMBL" id="JAJHPV010000012">
    <property type="protein sequence ID" value="MCC6070848.1"/>
    <property type="molecule type" value="Genomic_DNA"/>
</dbReference>
<dbReference type="InterPro" id="IPR004113">
    <property type="entry name" value="FAD-bd_oxidored_4_C"/>
</dbReference>
<dbReference type="Pfam" id="PF01565">
    <property type="entry name" value="FAD_binding_4"/>
    <property type="match status" value="1"/>
</dbReference>
<dbReference type="InterPro" id="IPR036318">
    <property type="entry name" value="FAD-bd_PCMH-like_sf"/>
</dbReference>
<evidence type="ECO:0000313" key="7">
    <source>
        <dbReference type="Proteomes" id="UP001198701"/>
    </source>
</evidence>
<evidence type="ECO:0000256" key="2">
    <source>
        <dbReference type="ARBA" id="ARBA00022630"/>
    </source>
</evidence>
<dbReference type="Proteomes" id="UP001198701">
    <property type="component" value="Unassembled WGS sequence"/>
</dbReference>
<dbReference type="Gene3D" id="3.30.43.10">
    <property type="entry name" value="Uridine Diphospho-n-acetylenolpyruvylglucosamine Reductase, domain 2"/>
    <property type="match status" value="1"/>
</dbReference>
<accession>A0ABS8ISP7</accession>
<evidence type="ECO:0000256" key="1">
    <source>
        <dbReference type="ARBA" id="ARBA00001974"/>
    </source>
</evidence>
<sequence length="555" mass="60666">MTVTDEHEQGLPAAARTERRALLLRELRDVVGFEQVRDDDITIERYSRSTSSRSTRALAVVTPGSAEQVAELVKVARRHQTPLYPISTGKNWGYSDACPVTDGQVIVELSRMNRIITVDPTLAYAVIEPGVTQQQLSDYLIEHKLDFWIDCTGAGPDTSFMGNILERGFGHSPYGNRLQHVAGMQVVLASGEVLNTGFGHYPNAKATHLFPYGVGPFLDGLFTQSNFGIVTRIGIWLMPKAECINHFFCTVDRHEEIGPVVDALRPLRMNGTLRSILHIGNDLRVISGGAVYPRERVGDAMPLPEGVRAAMREGAGVGAWTVSGAIYGSERQVAAARHALKQALKGTAAKTTILTEGKLRMGAMLAKLLGASAAGKRLRAKVDLGESLFAMNRGVPNGRFLAGAYWRRRGGLPSGFPRQANPAQDNCGLLWVSPILPLRGADLLALHRMVEPLFKKYCFDLFVTFSMINERSLGGVITVAYDKEDEEEVARAKACYQAVFDLCMAAGYVPYRVGNQSMAQLDPNSDVFWAAVRQIKAALDPDGIISPGRYAPPRL</sequence>
<proteinExistence type="predicted"/>
<dbReference type="PROSITE" id="PS51387">
    <property type="entry name" value="FAD_PCMH"/>
    <property type="match status" value="1"/>
</dbReference>
<gene>
    <name evidence="6" type="ORF">LMJ30_07765</name>
</gene>
<dbReference type="RefSeq" id="WP_229431772.1">
    <property type="nucleotide sequence ID" value="NZ_JAJHPV010000012.1"/>
</dbReference>
<dbReference type="Gene3D" id="1.10.45.10">
    <property type="entry name" value="Vanillyl-alcohol Oxidase, Chain A, domain 4"/>
    <property type="match status" value="1"/>
</dbReference>
<comment type="cofactor">
    <cofactor evidence="1">
        <name>FAD</name>
        <dbReference type="ChEBI" id="CHEBI:57692"/>
    </cofactor>
</comment>
<dbReference type="Gene3D" id="3.40.462.10">
    <property type="entry name" value="FAD-linked oxidases, C-terminal domain"/>
    <property type="match status" value="1"/>
</dbReference>
<dbReference type="Pfam" id="PF02913">
    <property type="entry name" value="FAD-oxidase_C"/>
    <property type="match status" value="1"/>
</dbReference>
<evidence type="ECO:0000256" key="3">
    <source>
        <dbReference type="ARBA" id="ARBA00022827"/>
    </source>
</evidence>
<keyword evidence="2" id="KW-0285">Flavoprotein</keyword>
<protein>
    <submittedName>
        <fullName evidence="6">FAD-binding oxidoreductase</fullName>
    </submittedName>
</protein>
<comment type="caution">
    <text evidence="6">The sequence shown here is derived from an EMBL/GenBank/DDBJ whole genome shotgun (WGS) entry which is preliminary data.</text>
</comment>
<dbReference type="InterPro" id="IPR016169">
    <property type="entry name" value="FAD-bd_PCMH_sub2"/>
</dbReference>
<name>A0ABS8ISP7_9BURK</name>